<comment type="caution">
    <text evidence="1">The sequence shown here is derived from an EMBL/GenBank/DDBJ whole genome shotgun (WGS) entry which is preliminary data.</text>
</comment>
<sequence length="58" mass="6881">MKEWVERLTIEINYRGPEAKDTELEKERLWHSEIFALGNSTTRLISTMELARKQDSTQ</sequence>
<feature type="non-terminal residue" evidence="1">
    <location>
        <position position="58"/>
    </location>
</feature>
<name>A0A392U1K4_9FABA</name>
<dbReference type="Proteomes" id="UP000265520">
    <property type="component" value="Unassembled WGS sequence"/>
</dbReference>
<evidence type="ECO:0000313" key="1">
    <source>
        <dbReference type="EMBL" id="MCI66637.1"/>
    </source>
</evidence>
<reference evidence="1 2" key="1">
    <citation type="journal article" date="2018" name="Front. Plant Sci.">
        <title>Red Clover (Trifolium pratense) and Zigzag Clover (T. medium) - A Picture of Genomic Similarities and Differences.</title>
        <authorList>
            <person name="Dluhosova J."/>
            <person name="Istvanek J."/>
            <person name="Nedelnik J."/>
            <person name="Repkova J."/>
        </authorList>
    </citation>
    <scope>NUCLEOTIDE SEQUENCE [LARGE SCALE GENOMIC DNA]</scope>
    <source>
        <strain evidence="2">cv. 10/8</strain>
        <tissue evidence="1">Leaf</tissue>
    </source>
</reference>
<proteinExistence type="predicted"/>
<dbReference type="EMBL" id="LXQA010699237">
    <property type="protein sequence ID" value="MCI66637.1"/>
    <property type="molecule type" value="Genomic_DNA"/>
</dbReference>
<evidence type="ECO:0000313" key="2">
    <source>
        <dbReference type="Proteomes" id="UP000265520"/>
    </source>
</evidence>
<keyword evidence="2" id="KW-1185">Reference proteome</keyword>
<protein>
    <submittedName>
        <fullName evidence="1">Uncharacterized protein</fullName>
    </submittedName>
</protein>
<accession>A0A392U1K4</accession>
<organism evidence="1 2">
    <name type="scientific">Trifolium medium</name>
    <dbReference type="NCBI Taxonomy" id="97028"/>
    <lineage>
        <taxon>Eukaryota</taxon>
        <taxon>Viridiplantae</taxon>
        <taxon>Streptophyta</taxon>
        <taxon>Embryophyta</taxon>
        <taxon>Tracheophyta</taxon>
        <taxon>Spermatophyta</taxon>
        <taxon>Magnoliopsida</taxon>
        <taxon>eudicotyledons</taxon>
        <taxon>Gunneridae</taxon>
        <taxon>Pentapetalae</taxon>
        <taxon>rosids</taxon>
        <taxon>fabids</taxon>
        <taxon>Fabales</taxon>
        <taxon>Fabaceae</taxon>
        <taxon>Papilionoideae</taxon>
        <taxon>50 kb inversion clade</taxon>
        <taxon>NPAAA clade</taxon>
        <taxon>Hologalegina</taxon>
        <taxon>IRL clade</taxon>
        <taxon>Trifolieae</taxon>
        <taxon>Trifolium</taxon>
    </lineage>
</organism>
<dbReference type="AlphaFoldDB" id="A0A392U1K4"/>